<keyword evidence="6" id="KW-1185">Reference proteome</keyword>
<dbReference type="PANTHER" id="PTHR42781:SF4">
    <property type="entry name" value="SPERMIDINE_PUTRESCINE IMPORT ATP-BINDING PROTEIN POTA"/>
    <property type="match status" value="1"/>
</dbReference>
<proteinExistence type="predicted"/>
<keyword evidence="3 5" id="KW-0067">ATP-binding</keyword>
<feature type="domain" description="ABC transporter" evidence="4">
    <location>
        <begin position="6"/>
        <end position="239"/>
    </location>
</feature>
<dbReference type="Gene3D" id="3.40.50.300">
    <property type="entry name" value="P-loop containing nucleotide triphosphate hydrolases"/>
    <property type="match status" value="1"/>
</dbReference>
<sequence>MTKNFLEIDNVTFTASAQNKVSNVSFSIENQGDIICLLGPSGIGKTTILRTIAGLVKINSGKIVLKNKLLSSKDVHVEPEDRNISMAFQDNSLFPHYNVLENIKFGAERNKKKKKGLNINEIIKFLHIDHVVDKFPHQISSGEAQRASLARSLLSNPDLLLLDEPLSNVDQNFKEEIQVKLKQILTEQKITTIIVTHDSYEAFYLGTKCGIILDEQLKQFDDPYNVYHFPNSVEVVNFLNRGILIPAKVTGENSLESSDLGTITGDFIKHYPKGSDVQLLLQPEDLEHDDQSNLKLEVVDRKFRGTNFIYTLKTTSNKLIPVFVHSHHIHQHEVDEKFGIKRPINIDHIVCF</sequence>
<dbReference type="PROSITE" id="PS00211">
    <property type="entry name" value="ABC_TRANSPORTER_1"/>
    <property type="match status" value="1"/>
</dbReference>
<dbReference type="PANTHER" id="PTHR42781">
    <property type="entry name" value="SPERMIDINE/PUTRESCINE IMPORT ATP-BINDING PROTEIN POTA"/>
    <property type="match status" value="1"/>
</dbReference>
<organism evidence="5 6">
    <name type="scientific">Candidatus Pelagibacter giovannonii</name>
    <dbReference type="NCBI Taxonomy" id="2563896"/>
    <lineage>
        <taxon>Bacteria</taxon>
        <taxon>Pseudomonadati</taxon>
        <taxon>Pseudomonadota</taxon>
        <taxon>Alphaproteobacteria</taxon>
        <taxon>Candidatus Pelagibacterales</taxon>
        <taxon>Candidatus Pelagibacteraceae</taxon>
        <taxon>Candidatus Pelagibacter</taxon>
    </lineage>
</organism>
<dbReference type="KEGG" id="peg:E5R92_07025"/>
<gene>
    <name evidence="5" type="ORF">E5R92_07025</name>
</gene>
<evidence type="ECO:0000256" key="1">
    <source>
        <dbReference type="ARBA" id="ARBA00022448"/>
    </source>
</evidence>
<dbReference type="Pfam" id="PF00005">
    <property type="entry name" value="ABC_tran"/>
    <property type="match status" value="1"/>
</dbReference>
<protein>
    <submittedName>
        <fullName evidence="5">ABC transporter ATP-binding protein</fullName>
    </submittedName>
</protein>
<dbReference type="PROSITE" id="PS50893">
    <property type="entry name" value="ABC_TRANSPORTER_2"/>
    <property type="match status" value="1"/>
</dbReference>
<evidence type="ECO:0000259" key="4">
    <source>
        <dbReference type="PROSITE" id="PS50893"/>
    </source>
</evidence>
<dbReference type="Proteomes" id="UP000501094">
    <property type="component" value="Chromosome"/>
</dbReference>
<dbReference type="InterPro" id="IPR003439">
    <property type="entry name" value="ABC_transporter-like_ATP-bd"/>
</dbReference>
<dbReference type="RefSeq" id="WP_168607386.1">
    <property type="nucleotide sequence ID" value="NZ_CP038852.1"/>
</dbReference>
<dbReference type="InterPro" id="IPR027417">
    <property type="entry name" value="P-loop_NTPase"/>
</dbReference>
<dbReference type="SUPFAM" id="SSF52540">
    <property type="entry name" value="P-loop containing nucleoside triphosphate hydrolases"/>
    <property type="match status" value="1"/>
</dbReference>
<dbReference type="InterPro" id="IPR003593">
    <property type="entry name" value="AAA+_ATPase"/>
</dbReference>
<accession>A0A6H1Q407</accession>
<dbReference type="InterPro" id="IPR017871">
    <property type="entry name" value="ABC_transporter-like_CS"/>
</dbReference>
<dbReference type="InterPro" id="IPR050093">
    <property type="entry name" value="ABC_SmlMolc_Importer"/>
</dbReference>
<evidence type="ECO:0000256" key="2">
    <source>
        <dbReference type="ARBA" id="ARBA00022741"/>
    </source>
</evidence>
<evidence type="ECO:0000313" key="5">
    <source>
        <dbReference type="EMBL" id="QIZ21531.1"/>
    </source>
</evidence>
<dbReference type="EMBL" id="CP038852">
    <property type="protein sequence ID" value="QIZ21531.1"/>
    <property type="molecule type" value="Genomic_DNA"/>
</dbReference>
<evidence type="ECO:0000256" key="3">
    <source>
        <dbReference type="ARBA" id="ARBA00022840"/>
    </source>
</evidence>
<name>A0A6H1Q407_9PROT</name>
<dbReference type="AlphaFoldDB" id="A0A6H1Q407"/>
<keyword evidence="1" id="KW-0813">Transport</keyword>
<reference evidence="5 6" key="1">
    <citation type="journal article" date="2020" name="Nat. Microbiol.">
        <title>Lysogenic host-virus interactions in SAR11 marine bacteria.</title>
        <authorList>
            <person name="Morris R.M."/>
            <person name="Cain K.R."/>
            <person name="Hvorecny K.L."/>
            <person name="Kollman J.M."/>
        </authorList>
    </citation>
    <scope>NUCLEOTIDE SEQUENCE [LARGE SCALE GENOMIC DNA]</scope>
    <source>
        <strain evidence="5 6">NP1</strain>
    </source>
</reference>
<dbReference type="GO" id="GO:0016887">
    <property type="term" value="F:ATP hydrolysis activity"/>
    <property type="evidence" value="ECO:0007669"/>
    <property type="project" value="InterPro"/>
</dbReference>
<keyword evidence="2" id="KW-0547">Nucleotide-binding</keyword>
<dbReference type="GO" id="GO:0005524">
    <property type="term" value="F:ATP binding"/>
    <property type="evidence" value="ECO:0007669"/>
    <property type="project" value="UniProtKB-KW"/>
</dbReference>
<dbReference type="SMART" id="SM00382">
    <property type="entry name" value="AAA"/>
    <property type="match status" value="1"/>
</dbReference>
<evidence type="ECO:0000313" key="6">
    <source>
        <dbReference type="Proteomes" id="UP000501094"/>
    </source>
</evidence>